<name>A0A0F8ZKF2_9ZZZZ</name>
<reference evidence="2" key="1">
    <citation type="journal article" date="2015" name="Nature">
        <title>Complex archaea that bridge the gap between prokaryotes and eukaryotes.</title>
        <authorList>
            <person name="Spang A."/>
            <person name="Saw J.H."/>
            <person name="Jorgensen S.L."/>
            <person name="Zaremba-Niedzwiedzka K."/>
            <person name="Martijn J."/>
            <person name="Lind A.E."/>
            <person name="van Eijk R."/>
            <person name="Schleper C."/>
            <person name="Guy L."/>
            <person name="Ettema T.J."/>
        </authorList>
    </citation>
    <scope>NUCLEOTIDE SEQUENCE</scope>
</reference>
<feature type="transmembrane region" description="Helical" evidence="1">
    <location>
        <begin position="141"/>
        <end position="159"/>
    </location>
</feature>
<gene>
    <name evidence="2" type="ORF">LCGC14_2762630</name>
</gene>
<organism evidence="2">
    <name type="scientific">marine sediment metagenome</name>
    <dbReference type="NCBI Taxonomy" id="412755"/>
    <lineage>
        <taxon>unclassified sequences</taxon>
        <taxon>metagenomes</taxon>
        <taxon>ecological metagenomes</taxon>
    </lineage>
</organism>
<dbReference type="EMBL" id="LAZR01050817">
    <property type="protein sequence ID" value="KKK86500.1"/>
    <property type="molecule type" value="Genomic_DNA"/>
</dbReference>
<evidence type="ECO:0000313" key="2">
    <source>
        <dbReference type="EMBL" id="KKK86500.1"/>
    </source>
</evidence>
<dbReference type="PROSITE" id="PS51257">
    <property type="entry name" value="PROKAR_LIPOPROTEIN"/>
    <property type="match status" value="1"/>
</dbReference>
<keyword evidence="1" id="KW-0812">Transmembrane</keyword>
<sequence>MRYIVVALIAVILVSCSPQRRLARLLERFPLDTTSVVEYRDTTLYRDTTIYERILGDTIRRDIYIPIEIDLPDTSLKLMSTLAEASAGIRSNTLWLELIQYDTVFQFILDSALVENIDTVFVTNNIPYPVVKKANPFYKNGFFILAGLILISLILLFVVRKR</sequence>
<proteinExistence type="predicted"/>
<protein>
    <submittedName>
        <fullName evidence="2">Uncharacterized protein</fullName>
    </submittedName>
</protein>
<keyword evidence="1" id="KW-1133">Transmembrane helix</keyword>
<evidence type="ECO:0000256" key="1">
    <source>
        <dbReference type="SAM" id="Phobius"/>
    </source>
</evidence>
<dbReference type="AlphaFoldDB" id="A0A0F8ZKF2"/>
<comment type="caution">
    <text evidence="2">The sequence shown here is derived from an EMBL/GenBank/DDBJ whole genome shotgun (WGS) entry which is preliminary data.</text>
</comment>
<keyword evidence="1" id="KW-0472">Membrane</keyword>
<accession>A0A0F8ZKF2</accession>